<gene>
    <name evidence="2" type="ORF">KHA93_01345</name>
</gene>
<evidence type="ECO:0000313" key="3">
    <source>
        <dbReference type="Proteomes" id="UP000682713"/>
    </source>
</evidence>
<keyword evidence="3" id="KW-1185">Reference proteome</keyword>
<dbReference type="Pfam" id="PF06283">
    <property type="entry name" value="ThuA"/>
    <property type="match status" value="1"/>
</dbReference>
<dbReference type="RefSeq" id="WP_213109077.1">
    <property type="nucleotide sequence ID" value="NZ_JAGYPJ010000001.1"/>
</dbReference>
<dbReference type="Proteomes" id="UP000682713">
    <property type="component" value="Unassembled WGS sequence"/>
</dbReference>
<dbReference type="InterPro" id="IPR029010">
    <property type="entry name" value="ThuA-like"/>
</dbReference>
<dbReference type="Gene3D" id="3.40.50.880">
    <property type="match status" value="1"/>
</dbReference>
<organism evidence="2 3">
    <name type="scientific">Lederbergia citrisecunda</name>
    <dbReference type="NCBI Taxonomy" id="2833583"/>
    <lineage>
        <taxon>Bacteria</taxon>
        <taxon>Bacillati</taxon>
        <taxon>Bacillota</taxon>
        <taxon>Bacilli</taxon>
        <taxon>Bacillales</taxon>
        <taxon>Bacillaceae</taxon>
        <taxon>Lederbergia</taxon>
    </lineage>
</organism>
<sequence>MTKRIIAMVGDFYHKEEWAVASLNKALERLPEVTVEYAPAENIIEHLQTNPDAVVLFKENRSNPQDEEIETWMDDEVATAISQYVQDGGGWVAWHSGLASYENIEKYTSMLRGYFEYHPDKHQVVTYKMVAGTEITSDESEFEFLDEHYFVFCDEDNTNIFLTSESVDGSSIAGWTHEYGKGRVVCLTPAHLEEGLLNQMLTSLLANSIKLSCGQQ</sequence>
<dbReference type="AlphaFoldDB" id="A0A942YJN4"/>
<comment type="caution">
    <text evidence="2">The sequence shown here is derived from an EMBL/GenBank/DDBJ whole genome shotgun (WGS) entry which is preliminary data.</text>
</comment>
<evidence type="ECO:0000313" key="2">
    <source>
        <dbReference type="EMBL" id="MBS4198304.1"/>
    </source>
</evidence>
<feature type="domain" description="ThuA-like" evidence="1">
    <location>
        <begin position="49"/>
        <end position="210"/>
    </location>
</feature>
<proteinExistence type="predicted"/>
<dbReference type="InterPro" id="IPR029062">
    <property type="entry name" value="Class_I_gatase-like"/>
</dbReference>
<dbReference type="SUPFAM" id="SSF52317">
    <property type="entry name" value="Class I glutamine amidotransferase-like"/>
    <property type="match status" value="1"/>
</dbReference>
<reference evidence="2 3" key="1">
    <citation type="submission" date="2021-05" db="EMBL/GenBank/DDBJ databases">
        <title>Novel Bacillus species.</title>
        <authorList>
            <person name="Liu G."/>
        </authorList>
    </citation>
    <scope>NUCLEOTIDE SEQUENCE [LARGE SCALE GENOMIC DNA]</scope>
    <source>
        <strain evidence="2 3">FJAT-49732</strain>
    </source>
</reference>
<evidence type="ECO:0000259" key="1">
    <source>
        <dbReference type="Pfam" id="PF06283"/>
    </source>
</evidence>
<protein>
    <submittedName>
        <fullName evidence="2">ThuA domain-containing protein</fullName>
    </submittedName>
</protein>
<name>A0A942YJN4_9BACI</name>
<accession>A0A942YJN4</accession>
<dbReference type="EMBL" id="JAGYPJ010000001">
    <property type="protein sequence ID" value="MBS4198304.1"/>
    <property type="molecule type" value="Genomic_DNA"/>
</dbReference>